<dbReference type="Gene3D" id="3.40.50.150">
    <property type="entry name" value="Vaccinia Virus protein VP39"/>
    <property type="match status" value="1"/>
</dbReference>
<evidence type="ECO:0000313" key="3">
    <source>
        <dbReference type="Proteomes" id="UP000663827"/>
    </source>
</evidence>
<reference evidence="2" key="1">
    <citation type="submission" date="2021-01" db="EMBL/GenBank/DDBJ databases">
        <authorList>
            <person name="Kaushik A."/>
        </authorList>
    </citation>
    <scope>NUCLEOTIDE SEQUENCE</scope>
    <source>
        <strain evidence="2">AG5</strain>
    </source>
</reference>
<dbReference type="PANTHER" id="PTHR43861:SF1">
    <property type="entry name" value="TRANS-ACONITATE 2-METHYLTRANSFERASE"/>
    <property type="match status" value="1"/>
</dbReference>
<dbReference type="Pfam" id="PF08241">
    <property type="entry name" value="Methyltransf_11"/>
    <property type="match status" value="1"/>
</dbReference>
<evidence type="ECO:0000313" key="2">
    <source>
        <dbReference type="EMBL" id="CAE7186906.1"/>
    </source>
</evidence>
<dbReference type="GO" id="GO:0008757">
    <property type="term" value="F:S-adenosylmethionine-dependent methyltransferase activity"/>
    <property type="evidence" value="ECO:0007669"/>
    <property type="project" value="InterPro"/>
</dbReference>
<feature type="domain" description="Methyltransferase type 11" evidence="1">
    <location>
        <begin position="47"/>
        <end position="145"/>
    </location>
</feature>
<evidence type="ECO:0000259" key="1">
    <source>
        <dbReference type="Pfam" id="PF08241"/>
    </source>
</evidence>
<dbReference type="SUPFAM" id="SSF53335">
    <property type="entry name" value="S-adenosyl-L-methionine-dependent methyltransferases"/>
    <property type="match status" value="1"/>
</dbReference>
<dbReference type="InterPro" id="IPR013216">
    <property type="entry name" value="Methyltransf_11"/>
</dbReference>
<dbReference type="Proteomes" id="UP000663827">
    <property type="component" value="Unassembled WGS sequence"/>
</dbReference>
<dbReference type="PANTHER" id="PTHR43861">
    <property type="entry name" value="TRANS-ACONITATE 2-METHYLTRANSFERASE-RELATED"/>
    <property type="match status" value="1"/>
</dbReference>
<proteinExistence type="predicted"/>
<sequence>MIELNAAPKYAWRPALYNKGVSFVYSDENTRPLFQLLAAQPGERIADMGCGTGELTLRLQELVGEEGLVLGVDASQNMVETASSNGVKQLFCGDIQNLVIPDKFRKLVGTFDAVFTNATLQWCKQDPHGPVRSAKLLLKPGGRFVGEFCGYMTGIGTRCAFSEVFKKRGLTLPDPWYLPRPEEYVKVLESEGFNVEHISLNPRVSYLPGPMIDFLRAIYRVAFLKDMNDQDAEEILQEVSDICELEHRDGMGNWSIMYVTVRFQAIAPV</sequence>
<dbReference type="EMBL" id="CAJNJQ010002864">
    <property type="protein sequence ID" value="CAE7186906.1"/>
    <property type="molecule type" value="Genomic_DNA"/>
</dbReference>
<dbReference type="InterPro" id="IPR029063">
    <property type="entry name" value="SAM-dependent_MTases_sf"/>
</dbReference>
<protein>
    <recommendedName>
        <fullName evidence="1">Methyltransferase type 11 domain-containing protein</fullName>
    </recommendedName>
</protein>
<name>A0A8H3E207_9AGAM</name>
<accession>A0A8H3E207</accession>
<comment type="caution">
    <text evidence="2">The sequence shown here is derived from an EMBL/GenBank/DDBJ whole genome shotgun (WGS) entry which is preliminary data.</text>
</comment>
<organism evidence="2 3">
    <name type="scientific">Rhizoctonia solani</name>
    <dbReference type="NCBI Taxonomy" id="456999"/>
    <lineage>
        <taxon>Eukaryota</taxon>
        <taxon>Fungi</taxon>
        <taxon>Dikarya</taxon>
        <taxon>Basidiomycota</taxon>
        <taxon>Agaricomycotina</taxon>
        <taxon>Agaricomycetes</taxon>
        <taxon>Cantharellales</taxon>
        <taxon>Ceratobasidiaceae</taxon>
        <taxon>Rhizoctonia</taxon>
    </lineage>
</organism>
<dbReference type="CDD" id="cd02440">
    <property type="entry name" value="AdoMet_MTases"/>
    <property type="match status" value="1"/>
</dbReference>
<gene>
    <name evidence="2" type="ORF">RDB_LOCUS123033</name>
</gene>
<dbReference type="AlphaFoldDB" id="A0A8H3E207"/>